<accession>A0A512MF13</accession>
<evidence type="ECO:0000313" key="2">
    <source>
        <dbReference type="Proteomes" id="UP000321577"/>
    </source>
</evidence>
<dbReference type="Proteomes" id="UP000321577">
    <property type="component" value="Unassembled WGS sequence"/>
</dbReference>
<gene>
    <name evidence="1" type="ORF">BGE01nite_45990</name>
</gene>
<dbReference type="Pfam" id="PF05988">
    <property type="entry name" value="DUF899"/>
    <property type="match status" value="1"/>
</dbReference>
<protein>
    <recommendedName>
        <fullName evidence="3">Thioredoxin</fullName>
    </recommendedName>
</protein>
<sequence length="257" mass="29593">MKPHPIASQEGWLEARLALLAQEKAHTRAGEEIARQRRALPWVKITKDYVFDSTEGKVSLADLFDGRSQLFVYHFMFGPEWDEGCTGCSYLCDHVDAARQHFEHNDLSFVAISRGPLEKLQEYRRRMGWKFRWVSAANTDFNFDFHVSFPPEREHEGRITYNFGTIDAIPDLDELSGSSVFFKDEDGQIYHTYSAYSRGDEVLLGAYNFIDMAPKGRNENGPNKNLMDWVKRHDRYENDGHHAEKPCCGCKTESKAA</sequence>
<comment type="caution">
    <text evidence="1">The sequence shown here is derived from an EMBL/GenBank/DDBJ whole genome shotgun (WGS) entry which is preliminary data.</text>
</comment>
<keyword evidence="2" id="KW-1185">Reference proteome</keyword>
<dbReference type="EMBL" id="BKAG01000046">
    <property type="protein sequence ID" value="GEP45308.1"/>
    <property type="molecule type" value="Genomic_DNA"/>
</dbReference>
<dbReference type="AlphaFoldDB" id="A0A512MF13"/>
<dbReference type="RefSeq" id="WP_146854071.1">
    <property type="nucleotide sequence ID" value="NZ_BKAG01000046.1"/>
</dbReference>
<proteinExistence type="predicted"/>
<evidence type="ECO:0008006" key="3">
    <source>
        <dbReference type="Google" id="ProtNLM"/>
    </source>
</evidence>
<dbReference type="InterPro" id="IPR010296">
    <property type="entry name" value="DUF899_thioredox"/>
</dbReference>
<dbReference type="InterPro" id="IPR036249">
    <property type="entry name" value="Thioredoxin-like_sf"/>
</dbReference>
<organism evidence="1 2">
    <name type="scientific">Brevifollis gellanilyticus</name>
    <dbReference type="NCBI Taxonomy" id="748831"/>
    <lineage>
        <taxon>Bacteria</taxon>
        <taxon>Pseudomonadati</taxon>
        <taxon>Verrucomicrobiota</taxon>
        <taxon>Verrucomicrobiia</taxon>
        <taxon>Verrucomicrobiales</taxon>
        <taxon>Verrucomicrobiaceae</taxon>
    </lineage>
</organism>
<dbReference type="SUPFAM" id="SSF52833">
    <property type="entry name" value="Thioredoxin-like"/>
    <property type="match status" value="1"/>
</dbReference>
<name>A0A512MF13_9BACT</name>
<dbReference type="OrthoDB" id="574359at2"/>
<evidence type="ECO:0000313" key="1">
    <source>
        <dbReference type="EMBL" id="GEP45308.1"/>
    </source>
</evidence>
<reference evidence="1 2" key="1">
    <citation type="submission" date="2019-07" db="EMBL/GenBank/DDBJ databases">
        <title>Whole genome shotgun sequence of Brevifollis gellanilyticus NBRC 108608.</title>
        <authorList>
            <person name="Hosoyama A."/>
            <person name="Uohara A."/>
            <person name="Ohji S."/>
            <person name="Ichikawa N."/>
        </authorList>
    </citation>
    <scope>NUCLEOTIDE SEQUENCE [LARGE SCALE GENOMIC DNA]</scope>
    <source>
        <strain evidence="1 2">NBRC 108608</strain>
    </source>
</reference>
<dbReference type="Gene3D" id="3.40.30.10">
    <property type="entry name" value="Glutaredoxin"/>
    <property type="match status" value="1"/>
</dbReference>